<keyword evidence="3" id="KW-1185">Reference proteome</keyword>
<reference evidence="2" key="1">
    <citation type="journal article" date="2018" name="Genome Biol. Evol.">
        <title>Genomics and development of Lentinus tigrinus, a white-rot wood-decaying mushroom with dimorphic fruiting bodies.</title>
        <authorList>
            <person name="Wu B."/>
            <person name="Xu Z."/>
            <person name="Knudson A."/>
            <person name="Carlson A."/>
            <person name="Chen N."/>
            <person name="Kovaka S."/>
            <person name="LaButti K."/>
            <person name="Lipzen A."/>
            <person name="Pennachio C."/>
            <person name="Riley R."/>
            <person name="Schakwitz W."/>
            <person name="Umezawa K."/>
            <person name="Ohm R.A."/>
            <person name="Grigoriev I.V."/>
            <person name="Nagy L.G."/>
            <person name="Gibbons J."/>
            <person name="Hibbett D."/>
        </authorList>
    </citation>
    <scope>NUCLEOTIDE SEQUENCE [LARGE SCALE GENOMIC DNA]</scope>
    <source>
        <strain evidence="2">ALCF2SS1-6</strain>
    </source>
</reference>
<name>A0A5C2RYG6_9APHY</name>
<protein>
    <recommendedName>
        <fullName evidence="1">F-box domain-containing protein</fullName>
    </recommendedName>
</protein>
<organism evidence="2 3">
    <name type="scientific">Lentinus tigrinus ALCF2SS1-6</name>
    <dbReference type="NCBI Taxonomy" id="1328759"/>
    <lineage>
        <taxon>Eukaryota</taxon>
        <taxon>Fungi</taxon>
        <taxon>Dikarya</taxon>
        <taxon>Basidiomycota</taxon>
        <taxon>Agaricomycotina</taxon>
        <taxon>Agaricomycetes</taxon>
        <taxon>Polyporales</taxon>
        <taxon>Polyporaceae</taxon>
        <taxon>Lentinus</taxon>
    </lineage>
</organism>
<evidence type="ECO:0000313" key="2">
    <source>
        <dbReference type="EMBL" id="RPD56116.1"/>
    </source>
</evidence>
<dbReference type="InterPro" id="IPR036047">
    <property type="entry name" value="F-box-like_dom_sf"/>
</dbReference>
<gene>
    <name evidence="2" type="ORF">L227DRAFT_656416</name>
</gene>
<feature type="domain" description="F-box" evidence="1">
    <location>
        <begin position="61"/>
        <end position="123"/>
    </location>
</feature>
<evidence type="ECO:0000259" key="1">
    <source>
        <dbReference type="Pfam" id="PF12937"/>
    </source>
</evidence>
<dbReference type="Proteomes" id="UP000313359">
    <property type="component" value="Unassembled WGS sequence"/>
</dbReference>
<dbReference type="Pfam" id="PF12937">
    <property type="entry name" value="F-box-like"/>
    <property type="match status" value="1"/>
</dbReference>
<dbReference type="InterPro" id="IPR001810">
    <property type="entry name" value="F-box_dom"/>
</dbReference>
<dbReference type="EMBL" id="ML122290">
    <property type="protein sequence ID" value="RPD56116.1"/>
    <property type="molecule type" value="Genomic_DNA"/>
</dbReference>
<dbReference type="AlphaFoldDB" id="A0A5C2RYG6"/>
<dbReference type="SUPFAM" id="SSF81383">
    <property type="entry name" value="F-box domain"/>
    <property type="match status" value="1"/>
</dbReference>
<evidence type="ECO:0000313" key="3">
    <source>
        <dbReference type="Proteomes" id="UP000313359"/>
    </source>
</evidence>
<dbReference type="OrthoDB" id="2753926at2759"/>
<accession>A0A5C2RYG6</accession>
<proteinExistence type="predicted"/>
<sequence>MVSPGGLFISIKELTERALQLENSGSFDHASIDDVRTAYNDLQKALSVLNQVSNSRCRVNMLPNEVLLQIFLLVPHSCFWPLENGCRTQALKGAADLRNLTMVCHKWRMLALDHSALWATLYLMPPSPSLDFDQPKKCLARRQHGVLSVHYDDTEPFDVLQGQEHRVAEFQIHSSLSSSKGARQIPAYISFPMTSVERLVIWRSMEHEYGLAKNVYWHGMVPLFHGGPLPLRVLSLTNTMFLPCANQVSSLTHLGLWYGMDLSNTVLPCSVDDILHLLSQTPMLQEAVIHGLPTTDFDDDAADNELYYSFDEEELFDDYQGDDYYHDTDYYSISSSKSLPVVELHHLRIFSTFSWVTSHSNEDVRETGLPVFLLKHLRLPDSCYIRVDACTPAQISFLTSYLEPFRLDEPRVHCAYGLSPGWDPQMSIQLTNGRGLGGIRVDIVRAMVLRSGSQGSMLSAIGHLLSSPAFVDARTLWVSGNDETWDGLGVLCALRNIQTLFIDARDLQAPESQQSPADLNGLRLPPLLGLYPISTTSFPLLRTAYVPVRTQDALDNLRIALRSRPEIPHLHIQCFKGQYTHNSTTVDYISAAQVRTTLRGAAVELGPGLVVYEENVYAEKYSLSRVLPPVLRGETGDEYAWPPWLEGRLMNHLNEFRLREDRGGRY</sequence>
<dbReference type="Gene3D" id="1.20.1280.50">
    <property type="match status" value="1"/>
</dbReference>